<gene>
    <name evidence="3" type="ORF">I4W93_016360</name>
</gene>
<dbReference type="PANTHER" id="PTHR12215">
    <property type="entry name" value="PHOSPHOPANTETHEINE TRANSFERASE"/>
    <property type="match status" value="1"/>
</dbReference>
<dbReference type="SUPFAM" id="SSF56214">
    <property type="entry name" value="4'-phosphopantetheinyl transferase"/>
    <property type="match status" value="1"/>
</dbReference>
<dbReference type="Proteomes" id="UP000663814">
    <property type="component" value="Unassembled WGS sequence"/>
</dbReference>
<dbReference type="EMBL" id="JAERPS020000006">
    <property type="protein sequence ID" value="MBZ9613164.1"/>
    <property type="molecule type" value="Genomic_DNA"/>
</dbReference>
<name>A0ABS7XC84_9GAMM</name>
<organism evidence="3 4">
    <name type="scientific">Rheinheimera maricola</name>
    <dbReference type="NCBI Taxonomy" id="2793282"/>
    <lineage>
        <taxon>Bacteria</taxon>
        <taxon>Pseudomonadati</taxon>
        <taxon>Pseudomonadota</taxon>
        <taxon>Gammaproteobacteria</taxon>
        <taxon>Chromatiales</taxon>
        <taxon>Chromatiaceae</taxon>
        <taxon>Rheinheimera</taxon>
    </lineage>
</organism>
<keyword evidence="4" id="KW-1185">Reference proteome</keyword>
<dbReference type="InterPro" id="IPR055066">
    <property type="entry name" value="AASDHPPT_N"/>
</dbReference>
<accession>A0ABS7XC84</accession>
<sequence length="267" mass="29562">MKPHIQVYFCEHRHFLQDDWQAEAFACLNASELSRYHRFTRLQPKRTFLLARLLLKTALASRLGRAASDIHLAASKNGKPYIVDETELQLNISHSGKALAVAIADCTLGIDVEDQLKLQKVLPLAGQYINDQAAADIASTANAALALDRLTLYWTTLESLVKFQDSSIFKARREFVLPPAVCKDRCSFNFAGQQFFSLAVANDFRITLCSPLSEHSCDFQQVTPDTLNLLHQGSVSGADKVLQSAKRASMQWTVTKAATNDSSTATV</sequence>
<dbReference type="RefSeq" id="WP_205311865.1">
    <property type="nucleotide sequence ID" value="NZ_JAERPS020000006.1"/>
</dbReference>
<keyword evidence="1" id="KW-0808">Transferase</keyword>
<comment type="caution">
    <text evidence="3">The sequence shown here is derived from an EMBL/GenBank/DDBJ whole genome shotgun (WGS) entry which is preliminary data.</text>
</comment>
<reference evidence="3 4" key="1">
    <citation type="submission" date="2021-08" db="EMBL/GenBank/DDBJ databases">
        <title>Rheinheimera aquimaris sp. nov., isolated from seawater of the East Sea in Korea.</title>
        <authorList>
            <person name="Kim K.H."/>
            <person name="Wenting R."/>
            <person name="Kim K.R."/>
            <person name="Jeon C.O."/>
        </authorList>
    </citation>
    <scope>NUCLEOTIDE SEQUENCE [LARGE SCALE GENOMIC DNA]</scope>
    <source>
        <strain evidence="3 4">MA-13</strain>
    </source>
</reference>
<evidence type="ECO:0000259" key="2">
    <source>
        <dbReference type="Pfam" id="PF22624"/>
    </source>
</evidence>
<dbReference type="Gene3D" id="3.90.470.20">
    <property type="entry name" value="4'-phosphopantetheinyl transferase domain"/>
    <property type="match status" value="1"/>
</dbReference>
<dbReference type="PANTHER" id="PTHR12215:SF10">
    <property type="entry name" value="L-AMINOADIPATE-SEMIALDEHYDE DEHYDROGENASE-PHOSPHOPANTETHEINYL TRANSFERASE"/>
    <property type="match status" value="1"/>
</dbReference>
<evidence type="ECO:0000313" key="4">
    <source>
        <dbReference type="Proteomes" id="UP000663814"/>
    </source>
</evidence>
<dbReference type="InterPro" id="IPR050559">
    <property type="entry name" value="P-Pant_transferase_sf"/>
</dbReference>
<proteinExistence type="predicted"/>
<dbReference type="InterPro" id="IPR037143">
    <property type="entry name" value="4-PPantetheinyl_Trfase_dom_sf"/>
</dbReference>
<feature type="domain" description="4'-phosphopantetheinyl transferase N-terminal" evidence="2">
    <location>
        <begin position="19"/>
        <end position="102"/>
    </location>
</feature>
<dbReference type="Pfam" id="PF22624">
    <property type="entry name" value="AASDHPPT_N"/>
    <property type="match status" value="1"/>
</dbReference>
<evidence type="ECO:0000256" key="1">
    <source>
        <dbReference type="ARBA" id="ARBA00022679"/>
    </source>
</evidence>
<protein>
    <recommendedName>
        <fullName evidence="2">4'-phosphopantetheinyl transferase N-terminal domain-containing protein</fullName>
    </recommendedName>
</protein>
<evidence type="ECO:0000313" key="3">
    <source>
        <dbReference type="EMBL" id="MBZ9613164.1"/>
    </source>
</evidence>